<dbReference type="EMBL" id="CP058909">
    <property type="protein sequence ID" value="QLH80325.1"/>
    <property type="molecule type" value="Genomic_DNA"/>
</dbReference>
<keyword evidence="3" id="KW-1185">Reference proteome</keyword>
<dbReference type="AlphaFoldDB" id="A0A7D5P8E1"/>
<evidence type="ECO:0000256" key="1">
    <source>
        <dbReference type="SAM" id="Phobius"/>
    </source>
</evidence>
<keyword evidence="1" id="KW-0472">Membrane</keyword>
<sequence>MSDATMDEVPISPGLVGGAAGVVTFGVLASVTALLFDRIAVGVLVGALSGVGIFYTVPYTIRRADEGYVRDAHQNLARSFHPGAAGYALSGAGVVVLALLFVFESPLLPVAAALALAMAEYVVLSRVLPRAGESSVEDGEDAWSSDEWDD</sequence>
<protein>
    <submittedName>
        <fullName evidence="2">Uncharacterized protein</fullName>
    </submittedName>
</protein>
<feature type="transmembrane region" description="Helical" evidence="1">
    <location>
        <begin position="12"/>
        <end position="33"/>
    </location>
</feature>
<dbReference type="GeneID" id="56081163"/>
<feature type="transmembrane region" description="Helical" evidence="1">
    <location>
        <begin position="39"/>
        <end position="61"/>
    </location>
</feature>
<keyword evidence="1" id="KW-0812">Transmembrane</keyword>
<dbReference type="OrthoDB" id="241389at2157"/>
<dbReference type="Proteomes" id="UP000509346">
    <property type="component" value="Chromosome"/>
</dbReference>
<organism evidence="2 3">
    <name type="scientific">Halosimplex pelagicum</name>
    <dbReference type="NCBI Taxonomy" id="869886"/>
    <lineage>
        <taxon>Archaea</taxon>
        <taxon>Methanobacteriati</taxon>
        <taxon>Methanobacteriota</taxon>
        <taxon>Stenosarchaea group</taxon>
        <taxon>Halobacteria</taxon>
        <taxon>Halobacteriales</taxon>
        <taxon>Haloarculaceae</taxon>
        <taxon>Halosimplex</taxon>
    </lineage>
</organism>
<feature type="transmembrane region" description="Helical" evidence="1">
    <location>
        <begin position="107"/>
        <end position="124"/>
    </location>
</feature>
<name>A0A7D5P8E1_9EURY</name>
<evidence type="ECO:0000313" key="2">
    <source>
        <dbReference type="EMBL" id="QLH80325.1"/>
    </source>
</evidence>
<proteinExistence type="predicted"/>
<dbReference type="RefSeq" id="WP_179920155.1">
    <property type="nucleotide sequence ID" value="NZ_CP058909.1"/>
</dbReference>
<feature type="transmembrane region" description="Helical" evidence="1">
    <location>
        <begin position="82"/>
        <end position="101"/>
    </location>
</feature>
<dbReference type="KEGG" id="hpel:HZS54_01200"/>
<reference evidence="2 3" key="1">
    <citation type="submission" date="2020-07" db="EMBL/GenBank/DDBJ databases">
        <title>Halosimplex litoreum sp. nov. and Halosimplex rubrum sp. nov., isolated from different salt environments.</title>
        <authorList>
            <person name="Cui H."/>
        </authorList>
    </citation>
    <scope>NUCLEOTIDE SEQUENCE [LARGE SCALE GENOMIC DNA]</scope>
    <source>
        <strain evidence="2 3">R2</strain>
    </source>
</reference>
<gene>
    <name evidence="2" type="ORF">HZS54_01200</name>
</gene>
<keyword evidence="1" id="KW-1133">Transmembrane helix</keyword>
<evidence type="ECO:0000313" key="3">
    <source>
        <dbReference type="Proteomes" id="UP000509346"/>
    </source>
</evidence>
<accession>A0A7D5P8E1</accession>